<evidence type="ECO:0000256" key="1">
    <source>
        <dbReference type="SAM" id="Phobius"/>
    </source>
</evidence>
<keyword evidence="4" id="KW-1185">Reference proteome</keyword>
<keyword evidence="1" id="KW-1133">Transmembrane helix</keyword>
<dbReference type="PANTHER" id="PTHR40465:SF1">
    <property type="entry name" value="DUF6534 DOMAIN-CONTAINING PROTEIN"/>
    <property type="match status" value="1"/>
</dbReference>
<dbReference type="EMBL" id="KZ110607">
    <property type="protein sequence ID" value="OSX57756.1"/>
    <property type="molecule type" value="Genomic_DNA"/>
</dbReference>
<dbReference type="STRING" id="670580.A0A1X6MNE6"/>
<accession>A0A1X6MNE6</accession>
<organism evidence="3 4">
    <name type="scientific">Postia placenta MAD-698-R-SB12</name>
    <dbReference type="NCBI Taxonomy" id="670580"/>
    <lineage>
        <taxon>Eukaryota</taxon>
        <taxon>Fungi</taxon>
        <taxon>Dikarya</taxon>
        <taxon>Basidiomycota</taxon>
        <taxon>Agaricomycotina</taxon>
        <taxon>Agaricomycetes</taxon>
        <taxon>Polyporales</taxon>
        <taxon>Adustoporiaceae</taxon>
        <taxon>Rhodonia</taxon>
    </lineage>
</organism>
<feature type="transmembrane region" description="Helical" evidence="1">
    <location>
        <begin position="74"/>
        <end position="97"/>
    </location>
</feature>
<feature type="domain" description="DUF6534" evidence="2">
    <location>
        <begin position="82"/>
        <end position="167"/>
    </location>
</feature>
<dbReference type="Pfam" id="PF20152">
    <property type="entry name" value="DUF6534"/>
    <property type="match status" value="1"/>
</dbReference>
<proteinExistence type="predicted"/>
<keyword evidence="1" id="KW-0812">Transmembrane</keyword>
<dbReference type="RefSeq" id="XP_024334550.1">
    <property type="nucleotide sequence ID" value="XM_024479886.1"/>
</dbReference>
<dbReference type="PANTHER" id="PTHR40465">
    <property type="entry name" value="CHROMOSOME 1, WHOLE GENOME SHOTGUN SEQUENCE"/>
    <property type="match status" value="1"/>
</dbReference>
<reference evidence="3 4" key="1">
    <citation type="submission" date="2017-04" db="EMBL/GenBank/DDBJ databases">
        <title>Genome Sequence of the Model Brown-Rot Fungus Postia placenta SB12.</title>
        <authorList>
            <consortium name="DOE Joint Genome Institute"/>
            <person name="Gaskell J."/>
            <person name="Kersten P."/>
            <person name="Larrondo L.F."/>
            <person name="Canessa P."/>
            <person name="Martinez D."/>
            <person name="Hibbett D."/>
            <person name="Schmoll M."/>
            <person name="Kubicek C.P."/>
            <person name="Martinez A.T."/>
            <person name="Yadav J."/>
            <person name="Master E."/>
            <person name="Magnuson J.K."/>
            <person name="James T."/>
            <person name="Yaver D."/>
            <person name="Berka R."/>
            <person name="Labutti K."/>
            <person name="Lipzen A."/>
            <person name="Aerts A."/>
            <person name="Barry K."/>
            <person name="Henrissat B."/>
            <person name="Blanchette R."/>
            <person name="Grigoriev I."/>
            <person name="Cullen D."/>
        </authorList>
    </citation>
    <scope>NUCLEOTIDE SEQUENCE [LARGE SCALE GENOMIC DNA]</scope>
    <source>
        <strain evidence="3 4">MAD-698-R-SB12</strain>
    </source>
</reference>
<dbReference type="InterPro" id="IPR045339">
    <property type="entry name" value="DUF6534"/>
</dbReference>
<dbReference type="AlphaFoldDB" id="A0A1X6MNE6"/>
<dbReference type="OrthoDB" id="3183258at2759"/>
<sequence length="254" mass="27365">MTPSPRVTEEALGGIIAMLVQSFFAWRILKLTRNYWLVGTVMVTALVGGLSGIGTAIGVAMLPQFAGLQRLKVIVILWLVGTAVCDVIITLSLTWHLRSHRTGLSRTNTLISRIVRVTVSNGLLTAGFALADVTAYLATPRGIHIAFNYALVKLYGNSVMSSLNSRAFLSDSSGMSSSSYGKDIALNLNPDASPVGGMTRSRASRPAQVVVNVETHEMIDVGEHDHVDKGDIEWASSTESRTQERSDDKVHVAV</sequence>
<evidence type="ECO:0000313" key="4">
    <source>
        <dbReference type="Proteomes" id="UP000194127"/>
    </source>
</evidence>
<keyword evidence="1" id="KW-0472">Membrane</keyword>
<gene>
    <name evidence="3" type="ORF">POSPLADRAFT_1049953</name>
</gene>
<evidence type="ECO:0000259" key="2">
    <source>
        <dbReference type="Pfam" id="PF20152"/>
    </source>
</evidence>
<dbReference type="Proteomes" id="UP000194127">
    <property type="component" value="Unassembled WGS sequence"/>
</dbReference>
<dbReference type="GeneID" id="36324836"/>
<feature type="transmembrane region" description="Helical" evidence="1">
    <location>
        <begin position="35"/>
        <end position="62"/>
    </location>
</feature>
<evidence type="ECO:0000313" key="3">
    <source>
        <dbReference type="EMBL" id="OSX57756.1"/>
    </source>
</evidence>
<feature type="transmembrane region" description="Helical" evidence="1">
    <location>
        <begin position="12"/>
        <end position="29"/>
    </location>
</feature>
<protein>
    <recommendedName>
        <fullName evidence="2">DUF6534 domain-containing protein</fullName>
    </recommendedName>
</protein>
<name>A0A1X6MNE6_9APHY</name>